<protein>
    <submittedName>
        <fullName evidence="2">Uncharacterized protein</fullName>
    </submittedName>
</protein>
<evidence type="ECO:0000256" key="1">
    <source>
        <dbReference type="SAM" id="MobiDB-lite"/>
    </source>
</evidence>
<feature type="compositionally biased region" description="Acidic residues" evidence="1">
    <location>
        <begin position="181"/>
        <end position="191"/>
    </location>
</feature>
<dbReference type="RefSeq" id="XP_013317897.1">
    <property type="nucleotide sequence ID" value="XM_013462443.1"/>
</dbReference>
<proteinExistence type="predicted"/>
<accession>A0A0D2EP77</accession>
<gene>
    <name evidence="2" type="ORF">PV05_05880</name>
</gene>
<organism evidence="2 3">
    <name type="scientific">Exophiala xenobiotica</name>
    <dbReference type="NCBI Taxonomy" id="348802"/>
    <lineage>
        <taxon>Eukaryota</taxon>
        <taxon>Fungi</taxon>
        <taxon>Dikarya</taxon>
        <taxon>Ascomycota</taxon>
        <taxon>Pezizomycotina</taxon>
        <taxon>Eurotiomycetes</taxon>
        <taxon>Chaetothyriomycetidae</taxon>
        <taxon>Chaetothyriales</taxon>
        <taxon>Herpotrichiellaceae</taxon>
        <taxon>Exophiala</taxon>
    </lineage>
</organism>
<keyword evidence="3" id="KW-1185">Reference proteome</keyword>
<evidence type="ECO:0000313" key="3">
    <source>
        <dbReference type="Proteomes" id="UP000054342"/>
    </source>
</evidence>
<dbReference type="EMBL" id="KN847319">
    <property type="protein sequence ID" value="KIW57313.1"/>
    <property type="molecule type" value="Genomic_DNA"/>
</dbReference>
<evidence type="ECO:0000313" key="2">
    <source>
        <dbReference type="EMBL" id="KIW57313.1"/>
    </source>
</evidence>
<name>A0A0D2EP77_9EURO</name>
<dbReference type="AlphaFoldDB" id="A0A0D2EP77"/>
<dbReference type="OrthoDB" id="4140498at2759"/>
<sequence length="337" mass="36921">MREQVKSMDFDLRRRQRDTRFRPWLTNSVLRGRLSGLDGSEDAPKLPESTTVAIVSDLPPSTTSLCVPEEQAADNTKKEQANTCLSKASAAGSKIPQRVGLEGVLSRTCYPLALAGDGERGKGKSTAVSPTVTGEKTFASRLPVRVKSSFAGRWPSKVQPSNPLDAHTESSEGKGVGKTSEEEDVVEKEKEEGEEWFEGMYVVGHQGALKLMQSCFKPEPIKSHRTGRPGRSILKHRAELSDEAKVTTGASPGAESSKPVKKSVLITRHQPFTTPARHWGLGTWERSSECQQDRPEGVEGQGWLEDQAVRGYDYLKLSGGIFGGESHEFSSMEDVFF</sequence>
<feature type="region of interest" description="Disordered" evidence="1">
    <location>
        <begin position="153"/>
        <end position="191"/>
    </location>
</feature>
<dbReference type="GeneID" id="25327788"/>
<dbReference type="Proteomes" id="UP000054342">
    <property type="component" value="Unassembled WGS sequence"/>
</dbReference>
<dbReference type="HOGENOM" id="CLU_855300_0_0_1"/>
<reference evidence="2 3" key="1">
    <citation type="submission" date="2015-01" db="EMBL/GenBank/DDBJ databases">
        <title>The Genome Sequence of Exophiala xenobiotica CBS118157.</title>
        <authorList>
            <consortium name="The Broad Institute Genomics Platform"/>
            <person name="Cuomo C."/>
            <person name="de Hoog S."/>
            <person name="Gorbushina A."/>
            <person name="Stielow B."/>
            <person name="Teixiera M."/>
            <person name="Abouelleil A."/>
            <person name="Chapman S.B."/>
            <person name="Priest M."/>
            <person name="Young S.K."/>
            <person name="Wortman J."/>
            <person name="Nusbaum C."/>
            <person name="Birren B."/>
        </authorList>
    </citation>
    <scope>NUCLEOTIDE SEQUENCE [LARGE SCALE GENOMIC DNA]</scope>
    <source>
        <strain evidence="2 3">CBS 118157</strain>
    </source>
</reference>